<dbReference type="EMBL" id="LT594630">
    <property type="protein sequence ID" value="SCN12984.1"/>
    <property type="molecule type" value="Genomic_DNA"/>
</dbReference>
<accession>A0A1D3PCF8</accession>
<organism evidence="1 2">
    <name type="scientific">Plasmodium malariae</name>
    <dbReference type="NCBI Taxonomy" id="5858"/>
    <lineage>
        <taxon>Eukaryota</taxon>
        <taxon>Sar</taxon>
        <taxon>Alveolata</taxon>
        <taxon>Apicomplexa</taxon>
        <taxon>Aconoidasida</taxon>
        <taxon>Haemosporida</taxon>
        <taxon>Plasmodiidae</taxon>
        <taxon>Plasmodium</taxon>
        <taxon>Plasmodium (Plasmodium)</taxon>
    </lineage>
</organism>
<keyword evidence="2" id="KW-1185">Reference proteome</keyword>
<dbReference type="KEGG" id="pmal:PMUG01_09056000"/>
<dbReference type="Pfam" id="PF03645">
    <property type="entry name" value="Tctex-1"/>
    <property type="match status" value="1"/>
</dbReference>
<dbReference type="RefSeq" id="XP_028861880.1">
    <property type="nucleotide sequence ID" value="XM_029005275.1"/>
</dbReference>
<reference evidence="1 2" key="1">
    <citation type="submission" date="2016-06" db="EMBL/GenBank/DDBJ databases">
        <authorList>
            <consortium name="Pathogen Informatics"/>
        </authorList>
    </citation>
    <scope>NUCLEOTIDE SEQUENCE [LARGE SCALE GENOMIC DNA]</scope>
</reference>
<dbReference type="VEuPathDB" id="PlasmoDB:PmUG01_09056000"/>
<sequence>MKMEIINSLKVLVNKDIKDNFCNYNNKKDITNDISNLIKNHLKSLTANKYKIIVEILLNENKEQGINVSTRLFYNKQSDFLFKEVIDIITPEKYYKIYYSINVRI</sequence>
<proteinExistence type="predicted"/>
<evidence type="ECO:0000313" key="2">
    <source>
        <dbReference type="Proteomes" id="UP000219813"/>
    </source>
</evidence>
<name>A0A1D3PCF8_PLAMA</name>
<dbReference type="Proteomes" id="UP000219813">
    <property type="component" value="Chromosome 9"/>
</dbReference>
<dbReference type="OMA" id="SDFFFKE"/>
<evidence type="ECO:0000313" key="1">
    <source>
        <dbReference type="EMBL" id="SCN12984.1"/>
    </source>
</evidence>
<protein>
    <submittedName>
        <fullName evidence="1">Dynein light chain, putative</fullName>
    </submittedName>
</protein>
<gene>
    <name evidence="1" type="primary">PmUG01_09056000</name>
    <name evidence="1" type="ORF">PMUG01_09056000</name>
</gene>
<dbReference type="InterPro" id="IPR005334">
    <property type="entry name" value="Tctex-1-like"/>
</dbReference>
<dbReference type="GeneID" id="39869088"/>
<dbReference type="AlphaFoldDB" id="A0A1D3PCF8"/>
<dbReference type="InterPro" id="IPR038586">
    <property type="entry name" value="Tctex-1-like_sf"/>
</dbReference>
<dbReference type="OrthoDB" id="10260741at2759"/>
<dbReference type="Gene3D" id="3.30.1140.40">
    <property type="entry name" value="Tctex-1"/>
    <property type="match status" value="1"/>
</dbReference>